<dbReference type="Proteomes" id="UP000505271">
    <property type="component" value="Segment"/>
</dbReference>
<dbReference type="EMBL" id="AP013547">
    <property type="protein sequence ID" value="BAQ94413.1"/>
    <property type="molecule type" value="Genomic_DNA"/>
</dbReference>
<accession>A0A6S4PGT5</accession>
<reference evidence="1 2" key="1">
    <citation type="journal article" date="2013" name="PLoS Genet.">
        <title>Expanding the Marine Virosphere Using Metagenomics.</title>
        <authorList>
            <person name="Mizuno C.M."/>
            <person name="Rodriguez-Valera F."/>
            <person name="Kimes N.E."/>
            <person name="Ghai R."/>
        </authorList>
    </citation>
    <scope>NUCLEOTIDE SEQUENCE [LARGE SCALE GENOMIC DNA]</scope>
    <source>
        <strain evidence="1">UvMED-CGR-U-MedDCM-OCT-S31-C1</strain>
    </source>
</reference>
<evidence type="ECO:0000313" key="1">
    <source>
        <dbReference type="EMBL" id="BAQ94413.1"/>
    </source>
</evidence>
<dbReference type="KEGG" id="vg:55412076"/>
<keyword evidence="2" id="KW-1185">Reference proteome</keyword>
<proteinExistence type="predicted"/>
<dbReference type="GeneID" id="55412076"/>
<sequence>MTLSWLDDNDGWWIQGWWHGYQQVGPDLEYSVSEDYMDGFHVGLRIAKLDACGVGDQTPNDFYGQRVGA</sequence>
<name>A0A6S4PGT5_9CAUD</name>
<evidence type="ECO:0000313" key="2">
    <source>
        <dbReference type="Proteomes" id="UP000505271"/>
    </source>
</evidence>
<dbReference type="RefSeq" id="YP_009777910.1">
    <property type="nucleotide sequence ID" value="NC_047706.1"/>
</dbReference>
<organism evidence="1 2">
    <name type="scientific">uncultured phage_MedDCM-OCT-S31-C1</name>
    <dbReference type="NCBI Taxonomy" id="2740800"/>
    <lineage>
        <taxon>Viruses</taxon>
        <taxon>Duplodnaviria</taxon>
        <taxon>Heunggongvirae</taxon>
        <taxon>Uroviricota</taxon>
        <taxon>Caudoviricetes</taxon>
        <taxon>Autographivirales</taxon>
        <taxon>Nohivirus</taxon>
        <taxon>Nohivirus S31C1</taxon>
    </lineage>
</organism>
<protein>
    <submittedName>
        <fullName evidence="1">Uncharacterized protein</fullName>
    </submittedName>
</protein>